<keyword evidence="3" id="KW-1185">Reference proteome</keyword>
<dbReference type="Proteomes" id="UP000019377">
    <property type="component" value="Unassembled WGS sequence"/>
</dbReference>
<dbReference type="GeneID" id="27417212"/>
<evidence type="ECO:0000313" key="2">
    <source>
        <dbReference type="EMBL" id="EST09015.1"/>
    </source>
</evidence>
<dbReference type="OrthoDB" id="2547553at2759"/>
<organism evidence="2 3">
    <name type="scientific">Kalmanozyma brasiliensis (strain GHG001)</name>
    <name type="common">Yeast</name>
    <name type="synonym">Pseudozyma brasiliensis</name>
    <dbReference type="NCBI Taxonomy" id="1365824"/>
    <lineage>
        <taxon>Eukaryota</taxon>
        <taxon>Fungi</taxon>
        <taxon>Dikarya</taxon>
        <taxon>Basidiomycota</taxon>
        <taxon>Ustilaginomycotina</taxon>
        <taxon>Ustilaginomycetes</taxon>
        <taxon>Ustilaginales</taxon>
        <taxon>Ustilaginaceae</taxon>
        <taxon>Kalmanozyma</taxon>
    </lineage>
</organism>
<protein>
    <submittedName>
        <fullName evidence="2">Uncharacterized protein</fullName>
    </submittedName>
</protein>
<feature type="compositionally biased region" description="Basic and acidic residues" evidence="1">
    <location>
        <begin position="18"/>
        <end position="31"/>
    </location>
</feature>
<reference evidence="3" key="1">
    <citation type="journal article" date="2013" name="Genome Announc.">
        <title>Draft genome sequence of Pseudozyma brasiliensis sp. nov. strain GHG001, a high producer of endo-1,4-xylanase isolated from an insect pest of sugarcane.</title>
        <authorList>
            <person name="Oliveira J.V.D.C."/>
            <person name="dos Santos R.A.C."/>
            <person name="Borges T.A."/>
            <person name="Riano-Pachon D.M."/>
            <person name="Goldman G.H."/>
        </authorList>
    </citation>
    <scope>NUCLEOTIDE SEQUENCE [LARGE SCALE GENOMIC DNA]</scope>
    <source>
        <strain evidence="3">GHG001</strain>
    </source>
</reference>
<dbReference type="EMBL" id="KI545855">
    <property type="protein sequence ID" value="EST09015.1"/>
    <property type="molecule type" value="Genomic_DNA"/>
</dbReference>
<gene>
    <name evidence="2" type="ORF">PSEUBRA_SCAF13g01949</name>
</gene>
<evidence type="ECO:0000256" key="1">
    <source>
        <dbReference type="SAM" id="MobiDB-lite"/>
    </source>
</evidence>
<dbReference type="HOGENOM" id="CLU_2097861_0_0_1"/>
<name>V5EUF9_KALBG</name>
<proteinExistence type="predicted"/>
<feature type="region of interest" description="Disordered" evidence="1">
    <location>
        <begin position="1"/>
        <end position="35"/>
    </location>
</feature>
<dbReference type="AlphaFoldDB" id="V5EUF9"/>
<accession>V5EUF9</accession>
<sequence length="116" mass="12636">MLVTPPQLSDDDNDGESDDTHRSQHDVHESTSAETSICACQEEDYLVALEDDVRKPCVAASACHPIKAESAIKPSDQAKEKARASAEDITRQQEGALRHFKDELVPAAETTLSDCL</sequence>
<evidence type="ECO:0000313" key="3">
    <source>
        <dbReference type="Proteomes" id="UP000019377"/>
    </source>
</evidence>